<dbReference type="PANTHER" id="PTHR31591">
    <property type="entry name" value="UPF0613 PROTEIN PB24D3.06C"/>
    <property type="match status" value="1"/>
</dbReference>
<dbReference type="InterPro" id="IPR029058">
    <property type="entry name" value="AB_hydrolase_fold"/>
</dbReference>
<evidence type="ECO:0000313" key="3">
    <source>
        <dbReference type="RefSeq" id="XP_033529951.1"/>
    </source>
</evidence>
<dbReference type="RefSeq" id="XP_033529951.1">
    <property type="nucleotide sequence ID" value="XM_033676827.1"/>
</dbReference>
<dbReference type="Gene3D" id="3.40.50.1820">
    <property type="entry name" value="alpha/beta hydrolase"/>
    <property type="match status" value="1"/>
</dbReference>
<keyword evidence="2" id="KW-1185">Reference proteome</keyword>
<evidence type="ECO:0000313" key="1">
    <source>
        <dbReference type="EMBL" id="KAF1808320.1"/>
    </source>
</evidence>
<proteinExistence type="predicted"/>
<protein>
    <submittedName>
        <fullName evidence="1 3">Siderophore biosynthesis lipase/esteras-like protein</fullName>
    </submittedName>
</protein>
<dbReference type="PANTHER" id="PTHR31591:SF1">
    <property type="entry name" value="UPF0613 PROTEIN PB24D3.06C"/>
    <property type="match status" value="1"/>
</dbReference>
<evidence type="ECO:0000313" key="2">
    <source>
        <dbReference type="Proteomes" id="UP000504638"/>
    </source>
</evidence>
<reference evidence="1 3" key="1">
    <citation type="submission" date="2020-01" db="EMBL/GenBank/DDBJ databases">
        <authorList>
            <consortium name="DOE Joint Genome Institute"/>
            <person name="Haridas S."/>
            <person name="Albert R."/>
            <person name="Binder M."/>
            <person name="Bloem J."/>
            <person name="Labutti K."/>
            <person name="Salamov A."/>
            <person name="Andreopoulos B."/>
            <person name="Baker S.E."/>
            <person name="Barry K."/>
            <person name="Bills G."/>
            <person name="Bluhm B.H."/>
            <person name="Cannon C."/>
            <person name="Castanera R."/>
            <person name="Culley D.E."/>
            <person name="Daum C."/>
            <person name="Ezra D."/>
            <person name="Gonzalez J.B."/>
            <person name="Henrissat B."/>
            <person name="Kuo A."/>
            <person name="Liang C."/>
            <person name="Lipzen A."/>
            <person name="Lutzoni F."/>
            <person name="Magnuson J."/>
            <person name="Mondo S."/>
            <person name="Nolan M."/>
            <person name="Ohm R."/>
            <person name="Pangilinan J."/>
            <person name="Park H.-J."/>
            <person name="Ramirez L."/>
            <person name="Alfaro M."/>
            <person name="Sun H."/>
            <person name="Tritt A."/>
            <person name="Yoshinaga Y."/>
            <person name="Zwiers L.-H."/>
            <person name="Turgeon B.G."/>
            <person name="Goodwin S.B."/>
            <person name="Spatafora J.W."/>
            <person name="Crous P.W."/>
            <person name="Grigoriev I.V."/>
        </authorList>
    </citation>
    <scope>NUCLEOTIDE SEQUENCE</scope>
    <source>
        <strain evidence="1 3">CBS 781.70</strain>
    </source>
</reference>
<organism evidence="1">
    <name type="scientific">Eremomyces bilateralis CBS 781.70</name>
    <dbReference type="NCBI Taxonomy" id="1392243"/>
    <lineage>
        <taxon>Eukaryota</taxon>
        <taxon>Fungi</taxon>
        <taxon>Dikarya</taxon>
        <taxon>Ascomycota</taxon>
        <taxon>Pezizomycotina</taxon>
        <taxon>Dothideomycetes</taxon>
        <taxon>Dothideomycetes incertae sedis</taxon>
        <taxon>Eremomycetales</taxon>
        <taxon>Eremomycetaceae</taxon>
        <taxon>Eremomyces</taxon>
    </lineage>
</organism>
<name>A0A6G1FRH6_9PEZI</name>
<accession>A0A6G1FRH6</accession>
<gene>
    <name evidence="1 3" type="ORF">P152DRAFT_405699</name>
</gene>
<reference evidence="3" key="2">
    <citation type="submission" date="2020-04" db="EMBL/GenBank/DDBJ databases">
        <authorList>
            <consortium name="NCBI Genome Project"/>
        </authorList>
    </citation>
    <scope>NUCLEOTIDE SEQUENCE</scope>
    <source>
        <strain evidence="3">CBS 781.70</strain>
    </source>
</reference>
<dbReference type="InterPro" id="IPR013744">
    <property type="entry name" value="SidJ"/>
</dbReference>
<sequence length="312" mass="34086">MPSPFKPSANPGILHHYLPRLIAFEHSPTPPPSPPSHLLWIGGLGDSLHTVPYVHRLAHSLPPTWRLTEVQLSSTRDGWGLSSLSKDADELAACISYLRAARAAPKIALMGHSTGCQDIMYYLTRGRHAERGRVEGAVLQAPVSDREGLVDDLPEGVYEGLNELAKGWVAEGRGEDVLPRERVRPFVKAPVTARRWLSLASPGKDGEDDFFSSDLTDGQLRGSFGVVGGKKVPLLILFSGSDEHVPAKVDKKALVERWTGFVEREGGIVDGESAIVKEATHNMARNEDGVVDEAIGRVARFLENIDKQESRL</sequence>
<dbReference type="AlphaFoldDB" id="A0A6G1FRH6"/>
<dbReference type="EMBL" id="ML975186">
    <property type="protein sequence ID" value="KAF1808320.1"/>
    <property type="molecule type" value="Genomic_DNA"/>
</dbReference>
<dbReference type="Proteomes" id="UP000504638">
    <property type="component" value="Unplaced"/>
</dbReference>
<dbReference type="SUPFAM" id="SSF53474">
    <property type="entry name" value="alpha/beta-Hydrolases"/>
    <property type="match status" value="1"/>
</dbReference>
<dbReference type="GeneID" id="54417397"/>
<reference evidence="3" key="3">
    <citation type="submission" date="2025-04" db="UniProtKB">
        <authorList>
            <consortium name="RefSeq"/>
        </authorList>
    </citation>
    <scope>IDENTIFICATION</scope>
    <source>
        <strain evidence="3">CBS 781.70</strain>
    </source>
</reference>
<dbReference type="OrthoDB" id="10034502at2759"/>
<dbReference type="Pfam" id="PF08538">
    <property type="entry name" value="DUF1749"/>
    <property type="match status" value="1"/>
</dbReference>